<keyword evidence="3 5" id="KW-1133">Transmembrane helix</keyword>
<feature type="transmembrane region" description="Helical" evidence="5">
    <location>
        <begin position="261"/>
        <end position="281"/>
    </location>
</feature>
<name>A0A8J6MFG4_9FIRM</name>
<organism evidence="6 7">
    <name type="scientific">Lawsonibacter hominis</name>
    <dbReference type="NCBI Taxonomy" id="2763053"/>
    <lineage>
        <taxon>Bacteria</taxon>
        <taxon>Bacillati</taxon>
        <taxon>Bacillota</taxon>
        <taxon>Clostridia</taxon>
        <taxon>Eubacteriales</taxon>
        <taxon>Oscillospiraceae</taxon>
        <taxon>Lawsonibacter</taxon>
    </lineage>
</organism>
<evidence type="ECO:0000256" key="1">
    <source>
        <dbReference type="ARBA" id="ARBA00004141"/>
    </source>
</evidence>
<dbReference type="PANTHER" id="PTHR43427:SF12">
    <property type="entry name" value="CHLORIDE TRANSPORTER"/>
    <property type="match status" value="1"/>
</dbReference>
<keyword evidence="2 5" id="KW-0812">Transmembrane</keyword>
<feature type="transmembrane region" description="Helical" evidence="5">
    <location>
        <begin position="225"/>
        <end position="249"/>
    </location>
</feature>
<dbReference type="RefSeq" id="WP_186908590.1">
    <property type="nucleotide sequence ID" value="NZ_JACOPP010000024.1"/>
</dbReference>
<keyword evidence="7" id="KW-1185">Reference proteome</keyword>
<evidence type="ECO:0000256" key="5">
    <source>
        <dbReference type="SAM" id="Phobius"/>
    </source>
</evidence>
<feature type="transmembrane region" description="Helical" evidence="5">
    <location>
        <begin position="55"/>
        <end position="77"/>
    </location>
</feature>
<dbReference type="PANTHER" id="PTHR43427">
    <property type="entry name" value="CHLORIDE CHANNEL PROTEIN CLC-E"/>
    <property type="match status" value="1"/>
</dbReference>
<dbReference type="InterPro" id="IPR001807">
    <property type="entry name" value="ClC"/>
</dbReference>
<feature type="transmembrane region" description="Helical" evidence="5">
    <location>
        <begin position="329"/>
        <end position="349"/>
    </location>
</feature>
<reference evidence="6" key="1">
    <citation type="submission" date="2020-08" db="EMBL/GenBank/DDBJ databases">
        <title>Genome public.</title>
        <authorList>
            <person name="Liu C."/>
            <person name="Sun Q."/>
        </authorList>
    </citation>
    <scope>NUCLEOTIDE SEQUENCE</scope>
    <source>
        <strain evidence="6">NSJ-51</strain>
    </source>
</reference>
<dbReference type="SUPFAM" id="SSF81340">
    <property type="entry name" value="Clc chloride channel"/>
    <property type="match status" value="1"/>
</dbReference>
<feature type="transmembrane region" description="Helical" evidence="5">
    <location>
        <begin position="150"/>
        <end position="175"/>
    </location>
</feature>
<dbReference type="AlphaFoldDB" id="A0A8J6MFG4"/>
<proteinExistence type="predicted"/>
<feature type="transmembrane region" description="Helical" evidence="5">
    <location>
        <begin position="21"/>
        <end position="49"/>
    </location>
</feature>
<dbReference type="GO" id="GO:0015108">
    <property type="term" value="F:chloride transmembrane transporter activity"/>
    <property type="evidence" value="ECO:0007669"/>
    <property type="project" value="InterPro"/>
</dbReference>
<comment type="caution">
    <text evidence="6">The sequence shown here is derived from an EMBL/GenBank/DDBJ whole genome shotgun (WGS) entry which is preliminary data.</text>
</comment>
<dbReference type="EMBL" id="JACOPP010000024">
    <property type="protein sequence ID" value="MBC5734763.1"/>
    <property type="molecule type" value="Genomic_DNA"/>
</dbReference>
<feature type="transmembrane region" description="Helical" evidence="5">
    <location>
        <begin position="182"/>
        <end position="205"/>
    </location>
</feature>
<evidence type="ECO:0000256" key="2">
    <source>
        <dbReference type="ARBA" id="ARBA00022692"/>
    </source>
</evidence>
<comment type="subcellular location">
    <subcellularLocation>
        <location evidence="1">Membrane</location>
        <topology evidence="1">Multi-pass membrane protein</topology>
    </subcellularLocation>
</comment>
<protein>
    <submittedName>
        <fullName evidence="6">Chloride channel protein</fullName>
    </submittedName>
</protein>
<evidence type="ECO:0000256" key="3">
    <source>
        <dbReference type="ARBA" id="ARBA00022989"/>
    </source>
</evidence>
<dbReference type="Gene3D" id="1.10.3080.10">
    <property type="entry name" value="Clc chloride channel"/>
    <property type="match status" value="1"/>
</dbReference>
<dbReference type="GO" id="GO:0016020">
    <property type="term" value="C:membrane"/>
    <property type="evidence" value="ECO:0007669"/>
    <property type="project" value="UniProtKB-SubCell"/>
</dbReference>
<dbReference type="Proteomes" id="UP000661435">
    <property type="component" value="Unassembled WGS sequence"/>
</dbReference>
<evidence type="ECO:0000313" key="7">
    <source>
        <dbReference type="Proteomes" id="UP000661435"/>
    </source>
</evidence>
<feature type="transmembrane region" description="Helical" evidence="5">
    <location>
        <begin position="356"/>
        <end position="382"/>
    </location>
</feature>
<dbReference type="InterPro" id="IPR050368">
    <property type="entry name" value="ClC-type_chloride_channel"/>
</dbReference>
<feature type="transmembrane region" description="Helical" evidence="5">
    <location>
        <begin position="98"/>
        <end position="117"/>
    </location>
</feature>
<evidence type="ECO:0000256" key="4">
    <source>
        <dbReference type="ARBA" id="ARBA00023136"/>
    </source>
</evidence>
<keyword evidence="4 5" id="KW-0472">Membrane</keyword>
<accession>A0A8J6MFG4</accession>
<sequence length="439" mass="47127">MNQAKPRRGALRRWLDEPGVFLKWVVFACVIGIVVGGVSTAFYFCFHWATTLRQAHHWLIVLLPAGGAAIVLLYRACGMERDRGTNFVLVAVREDQPLRLRTAPLVFLSTIITHLVGGSSGREGAILQIGGSISSKIGHWMGLNDKDRRIITMCGMSAAFSALFGTPLTAAMFAMEVTSVGVLYYAAIVPCVLSAIIGLWVAQFFGVPGTAFDLAGVPDLTPLTLVQVIGMGILFAALSILFCRLMHAAPKIYDRFLPRPVLRAAVGGAVVIGLTFLVWLWNPGTYDYNGAGEAVIHAAIGGQARPEAFFLKMLFTTITLGAGFKGGEIVPVFFTGATFGCTVAPLLGLHPSFGAGLGMVSVFCGVTNCPLTSLLLSLELFAGDSYGMFTGQSLGLFAVSIGVSYMLSGYYGLYSEQKIVYSKLKPEFINKKANEHEQK</sequence>
<dbReference type="InterPro" id="IPR014743">
    <property type="entry name" value="Cl-channel_core"/>
</dbReference>
<gene>
    <name evidence="6" type="ORF">H8S57_13670</name>
</gene>
<evidence type="ECO:0000313" key="6">
    <source>
        <dbReference type="EMBL" id="MBC5734763.1"/>
    </source>
</evidence>
<feature type="transmembrane region" description="Helical" evidence="5">
    <location>
        <begin position="394"/>
        <end position="413"/>
    </location>
</feature>
<dbReference type="Pfam" id="PF00654">
    <property type="entry name" value="Voltage_CLC"/>
    <property type="match status" value="1"/>
</dbReference>